<dbReference type="NCBIfam" id="TIGR00229">
    <property type="entry name" value="sensory_box"/>
    <property type="match status" value="1"/>
</dbReference>
<evidence type="ECO:0000313" key="12">
    <source>
        <dbReference type="Proteomes" id="UP000237350"/>
    </source>
</evidence>
<dbReference type="Proteomes" id="UP000237350">
    <property type="component" value="Unassembled WGS sequence"/>
</dbReference>
<dbReference type="PANTHER" id="PTHR41523:SF8">
    <property type="entry name" value="ETHYLENE RESPONSE SENSOR PROTEIN"/>
    <property type="match status" value="1"/>
</dbReference>
<dbReference type="GO" id="GO:0004673">
    <property type="term" value="F:protein histidine kinase activity"/>
    <property type="evidence" value="ECO:0007669"/>
    <property type="project" value="UniProtKB-EC"/>
</dbReference>
<dbReference type="Gene3D" id="3.30.565.10">
    <property type="entry name" value="Histidine kinase-like ATPase, C-terminal domain"/>
    <property type="match status" value="1"/>
</dbReference>
<dbReference type="SUPFAM" id="SSF55785">
    <property type="entry name" value="PYP-like sensor domain (PAS domain)"/>
    <property type="match status" value="1"/>
</dbReference>
<keyword evidence="3" id="KW-0597">Phosphoprotein</keyword>
<dbReference type="Pfam" id="PF07568">
    <property type="entry name" value="HisKA_2"/>
    <property type="match status" value="1"/>
</dbReference>
<dbReference type="Gene3D" id="3.30.450.20">
    <property type="entry name" value="PAS domain"/>
    <property type="match status" value="1"/>
</dbReference>
<feature type="coiled-coil region" evidence="9">
    <location>
        <begin position="275"/>
        <end position="302"/>
    </location>
</feature>
<evidence type="ECO:0000256" key="1">
    <source>
        <dbReference type="ARBA" id="ARBA00000085"/>
    </source>
</evidence>
<evidence type="ECO:0000313" key="11">
    <source>
        <dbReference type="EMBL" id="POR02065.1"/>
    </source>
</evidence>
<dbReference type="InterPro" id="IPR000700">
    <property type="entry name" value="PAS-assoc_C"/>
</dbReference>
<dbReference type="RefSeq" id="WP_103680152.1">
    <property type="nucleotide sequence ID" value="NZ_LPWH01000063.1"/>
</dbReference>
<protein>
    <recommendedName>
        <fullName evidence="2">histidine kinase</fullName>
        <ecNumber evidence="2">2.7.13.3</ecNumber>
    </recommendedName>
</protein>
<dbReference type="InterPro" id="IPR011495">
    <property type="entry name" value="Sig_transdc_His_kin_sub2_dim/P"/>
</dbReference>
<dbReference type="InterPro" id="IPR003594">
    <property type="entry name" value="HATPase_dom"/>
</dbReference>
<dbReference type="EMBL" id="LPWH01000063">
    <property type="protein sequence ID" value="POR02065.1"/>
    <property type="molecule type" value="Genomic_DNA"/>
</dbReference>
<organism evidence="11 12">
    <name type="scientific">Alkalispirochaeta sphaeroplastigenens</name>
    <dbReference type="NCBI Taxonomy" id="1187066"/>
    <lineage>
        <taxon>Bacteria</taxon>
        <taxon>Pseudomonadati</taxon>
        <taxon>Spirochaetota</taxon>
        <taxon>Spirochaetia</taxon>
        <taxon>Spirochaetales</taxon>
        <taxon>Spirochaetaceae</taxon>
        <taxon>Alkalispirochaeta</taxon>
    </lineage>
</organism>
<dbReference type="GO" id="GO:0005524">
    <property type="term" value="F:ATP binding"/>
    <property type="evidence" value="ECO:0007669"/>
    <property type="project" value="UniProtKB-KW"/>
</dbReference>
<evidence type="ECO:0000256" key="6">
    <source>
        <dbReference type="ARBA" id="ARBA00022777"/>
    </source>
</evidence>
<dbReference type="InterPro" id="IPR013656">
    <property type="entry name" value="PAS_4"/>
</dbReference>
<evidence type="ECO:0000256" key="7">
    <source>
        <dbReference type="ARBA" id="ARBA00022840"/>
    </source>
</evidence>
<evidence type="ECO:0000256" key="3">
    <source>
        <dbReference type="ARBA" id="ARBA00022553"/>
    </source>
</evidence>
<feature type="domain" description="PAC" evidence="10">
    <location>
        <begin position="235"/>
        <end position="287"/>
    </location>
</feature>
<evidence type="ECO:0000256" key="8">
    <source>
        <dbReference type="ARBA" id="ARBA00023026"/>
    </source>
</evidence>
<dbReference type="SUPFAM" id="SSF55874">
    <property type="entry name" value="ATPase domain of HSP90 chaperone/DNA topoisomerase II/histidine kinase"/>
    <property type="match status" value="1"/>
</dbReference>
<dbReference type="InterPro" id="IPR035965">
    <property type="entry name" value="PAS-like_dom_sf"/>
</dbReference>
<evidence type="ECO:0000256" key="4">
    <source>
        <dbReference type="ARBA" id="ARBA00022679"/>
    </source>
</evidence>
<keyword evidence="9" id="KW-0175">Coiled coil</keyword>
<comment type="caution">
    <text evidence="11">The sequence shown here is derived from an EMBL/GenBank/DDBJ whole genome shotgun (WGS) entry which is preliminary data.</text>
</comment>
<evidence type="ECO:0000259" key="10">
    <source>
        <dbReference type="PROSITE" id="PS50113"/>
    </source>
</evidence>
<dbReference type="PANTHER" id="PTHR41523">
    <property type="entry name" value="TWO-COMPONENT SYSTEM SENSOR PROTEIN"/>
    <property type="match status" value="1"/>
</dbReference>
<proteinExistence type="predicted"/>
<dbReference type="Pfam" id="PF02518">
    <property type="entry name" value="HATPase_c"/>
    <property type="match status" value="1"/>
</dbReference>
<keyword evidence="7" id="KW-0067">ATP-binding</keyword>
<keyword evidence="5" id="KW-0547">Nucleotide-binding</keyword>
<accession>A0A2S4JRC1</accession>
<name>A0A2S4JRC1_9SPIO</name>
<evidence type="ECO:0000256" key="2">
    <source>
        <dbReference type="ARBA" id="ARBA00012438"/>
    </source>
</evidence>
<dbReference type="CDD" id="cd00130">
    <property type="entry name" value="PAS"/>
    <property type="match status" value="1"/>
</dbReference>
<keyword evidence="6" id="KW-0418">Kinase</keyword>
<comment type="catalytic activity">
    <reaction evidence="1">
        <text>ATP + protein L-histidine = ADP + protein N-phospho-L-histidine.</text>
        <dbReference type="EC" id="2.7.13.3"/>
    </reaction>
</comment>
<evidence type="ECO:0000256" key="5">
    <source>
        <dbReference type="ARBA" id="ARBA00022741"/>
    </source>
</evidence>
<evidence type="ECO:0000256" key="9">
    <source>
        <dbReference type="SAM" id="Coils"/>
    </source>
</evidence>
<dbReference type="InterPro" id="IPR036890">
    <property type="entry name" value="HATPase_C_sf"/>
</dbReference>
<keyword evidence="12" id="KW-1185">Reference proteome</keyword>
<keyword evidence="4" id="KW-0808">Transferase</keyword>
<keyword evidence="8" id="KW-0843">Virulence</keyword>
<dbReference type="OrthoDB" id="9108362at2"/>
<reference evidence="12" key="1">
    <citation type="submission" date="2015-12" db="EMBL/GenBank/DDBJ databases">
        <authorList>
            <person name="Lodha T.D."/>
            <person name="Chintalapati S."/>
            <person name="Chintalapati V.R."/>
            <person name="Sravanthi T."/>
        </authorList>
    </citation>
    <scope>NUCLEOTIDE SEQUENCE [LARGE SCALE GENOMIC DNA]</scope>
    <source>
        <strain evidence="12">JC133</strain>
    </source>
</reference>
<sequence>MREPPAHPTPRDDVPLEVLYELALSIGNSLDLKENLEQSLLAYLRTLNCYGGAVFSGRALSDPLVSIPRPRTIASHRGYQVAMETPGWRPGRDPTLPCQGQGPAGFHHHWFPLEGFGWLLLLRSPAPLEEHLQKALLEINGKLARSAWGCRDNAAHLWESRQLLFNVLDTIPARVFWKDRLLRYSGCNTAFAKDAGCSSPRDLAGRDDTSLGWAERAEQYRRDDEAVLASGVPRLRYEEEHQLPDGTTGWFRTSKIPLRDEAGEVIGLLGVSEDITREKRARERLQNQLRERETLLAEVHHRVFNSLSVIASLLRLQAQEEADPARAFAAMQLRIETMAMVYQHLYCMDDHAALDMDVYIREAAEKIRITHPQGARVRFRLEIDPLAMGLDQAVPCALILNELVSNALIHGYNRGQEGEILIRLARWGDDLMLRVENDGAFLPREFSAQSQGRLGLTLVQILADQLEGEALPPEPGPPVAFAVRFPRKGASFYTNG</sequence>
<dbReference type="PROSITE" id="PS50113">
    <property type="entry name" value="PAC"/>
    <property type="match status" value="1"/>
</dbReference>
<gene>
    <name evidence="11" type="ORF">AU468_07375</name>
</gene>
<dbReference type="AlphaFoldDB" id="A0A2S4JRC1"/>
<dbReference type="InterPro" id="IPR000014">
    <property type="entry name" value="PAS"/>
</dbReference>
<dbReference type="Pfam" id="PF08448">
    <property type="entry name" value="PAS_4"/>
    <property type="match status" value="1"/>
</dbReference>
<dbReference type="EC" id="2.7.13.3" evidence="2"/>